<dbReference type="RefSeq" id="WP_247341064.1">
    <property type="nucleotide sequence ID" value="NZ_CP095550.1"/>
</dbReference>
<comment type="caution">
    <text evidence="2">The sequence shown here is derived from an EMBL/GenBank/DDBJ whole genome shotgun (WGS) entry which is preliminary data.</text>
</comment>
<dbReference type="Proteomes" id="UP001597318">
    <property type="component" value="Unassembled WGS sequence"/>
</dbReference>
<evidence type="ECO:0000313" key="3">
    <source>
        <dbReference type="Proteomes" id="UP001597318"/>
    </source>
</evidence>
<evidence type="ECO:0000256" key="1">
    <source>
        <dbReference type="SAM" id="Phobius"/>
    </source>
</evidence>
<name>A0ABW5BT79_9BACI</name>
<proteinExistence type="predicted"/>
<gene>
    <name evidence="2" type="ORF">ACFSKK_06510</name>
</gene>
<protein>
    <submittedName>
        <fullName evidence="2">Cytochrome c biogenesis protein ResB</fullName>
    </submittedName>
</protein>
<keyword evidence="1" id="KW-0812">Transmembrane</keyword>
<evidence type="ECO:0000313" key="2">
    <source>
        <dbReference type="EMBL" id="MFD2213343.1"/>
    </source>
</evidence>
<feature type="transmembrane region" description="Helical" evidence="1">
    <location>
        <begin position="43"/>
        <end position="60"/>
    </location>
</feature>
<dbReference type="EMBL" id="JBHUIK010000001">
    <property type="protein sequence ID" value="MFD2213343.1"/>
    <property type="molecule type" value="Genomic_DNA"/>
</dbReference>
<keyword evidence="1" id="KW-1133">Transmembrane helix</keyword>
<organism evidence="2 3">
    <name type="scientific">Metabacillus endolithicus</name>
    <dbReference type="NCBI Taxonomy" id="1535204"/>
    <lineage>
        <taxon>Bacteria</taxon>
        <taxon>Bacillati</taxon>
        <taxon>Bacillota</taxon>
        <taxon>Bacilli</taxon>
        <taxon>Bacillales</taxon>
        <taxon>Bacillaceae</taxon>
        <taxon>Metabacillus</taxon>
    </lineage>
</organism>
<feature type="transmembrane region" description="Helical" evidence="1">
    <location>
        <begin position="5"/>
        <end position="23"/>
    </location>
</feature>
<reference evidence="3" key="1">
    <citation type="journal article" date="2019" name="Int. J. Syst. Evol. Microbiol.">
        <title>The Global Catalogue of Microorganisms (GCM) 10K type strain sequencing project: providing services to taxonomists for standard genome sequencing and annotation.</title>
        <authorList>
            <consortium name="The Broad Institute Genomics Platform"/>
            <consortium name="The Broad Institute Genome Sequencing Center for Infectious Disease"/>
            <person name="Wu L."/>
            <person name="Ma J."/>
        </authorList>
    </citation>
    <scope>NUCLEOTIDE SEQUENCE [LARGE SCALE GENOMIC DNA]</scope>
    <source>
        <strain evidence="3">CGMCC 1.15474</strain>
    </source>
</reference>
<keyword evidence="3" id="KW-1185">Reference proteome</keyword>
<keyword evidence="1" id="KW-0472">Membrane</keyword>
<accession>A0ABW5BT79</accession>
<sequence length="61" mass="6724">MKLAIFLVIIIGVISLIGTILIGGKGDKDYDEKTKSNISRLSWIYILLGIAIIIAFAIYLK</sequence>